<evidence type="ECO:0000313" key="3">
    <source>
        <dbReference type="Proteomes" id="UP000030321"/>
    </source>
</evidence>
<feature type="transmembrane region" description="Helical" evidence="1">
    <location>
        <begin position="14"/>
        <end position="35"/>
    </location>
</feature>
<proteinExistence type="predicted"/>
<dbReference type="Proteomes" id="UP000030321">
    <property type="component" value="Unassembled WGS sequence"/>
</dbReference>
<organism evidence="2 3">
    <name type="scientific">Microcystis aeruginosa NIES-44</name>
    <dbReference type="NCBI Taxonomy" id="449439"/>
    <lineage>
        <taxon>Bacteria</taxon>
        <taxon>Bacillati</taxon>
        <taxon>Cyanobacteriota</taxon>
        <taxon>Cyanophyceae</taxon>
        <taxon>Oscillatoriophycideae</taxon>
        <taxon>Chroococcales</taxon>
        <taxon>Microcystaceae</taxon>
        <taxon>Microcystis</taxon>
    </lineage>
</organism>
<keyword evidence="1" id="KW-1133">Transmembrane helix</keyword>
<protein>
    <submittedName>
        <fullName evidence="2">Uncharacterized protein</fullName>
    </submittedName>
</protein>
<gene>
    <name evidence="2" type="ORF">N44_04345</name>
</gene>
<name>A0A0A1W0K9_MICAE</name>
<evidence type="ECO:0000256" key="1">
    <source>
        <dbReference type="SAM" id="Phobius"/>
    </source>
</evidence>
<sequence>MGKSLENSLITPDLLLWVITFLPTPTTSIVSQFLARYSLIHFMSLLSPPVFLAPDQKLRES</sequence>
<reference evidence="3" key="1">
    <citation type="journal article" date="2015" name="Genome">
        <title>Whole Genome Sequence of the Non-Microcystin-Producing Microcystis aeruginosa Strain NIES-44.</title>
        <authorList>
            <person name="Okano K."/>
            <person name="Miyata N."/>
            <person name="Ozaki Y."/>
        </authorList>
    </citation>
    <scope>NUCLEOTIDE SEQUENCE [LARGE SCALE GENOMIC DNA]</scope>
    <source>
        <strain evidence="3">NIES-44</strain>
    </source>
</reference>
<accession>A0A0A1W0K9</accession>
<keyword evidence="1" id="KW-0472">Membrane</keyword>
<dbReference type="EMBL" id="BBPA01000071">
    <property type="protein sequence ID" value="GAL95490.1"/>
    <property type="molecule type" value="Genomic_DNA"/>
</dbReference>
<evidence type="ECO:0000313" key="2">
    <source>
        <dbReference type="EMBL" id="GAL95490.1"/>
    </source>
</evidence>
<dbReference type="AlphaFoldDB" id="A0A0A1W0K9"/>
<keyword evidence="1" id="KW-0812">Transmembrane</keyword>
<comment type="caution">
    <text evidence="2">The sequence shown here is derived from an EMBL/GenBank/DDBJ whole genome shotgun (WGS) entry which is preliminary data.</text>
</comment>